<accession>A0A060YTK2</accession>
<dbReference type="InterPro" id="IPR050119">
    <property type="entry name" value="CCR1-9-like"/>
</dbReference>
<dbReference type="SUPFAM" id="SSF81321">
    <property type="entry name" value="Family A G protein-coupled receptor-like"/>
    <property type="match status" value="1"/>
</dbReference>
<dbReference type="EMBL" id="FR920047">
    <property type="protein sequence ID" value="CDQ95178.1"/>
    <property type="molecule type" value="Genomic_DNA"/>
</dbReference>
<sequence>MENYTAGGEGILLNCSMSGRHNFIFILIPVVYGCNFVIGMVGNSMVVAVIYRYMKLKTVANVFVLNLAISDLTFLITLPIIDRYLAIVHPVRSRQRRTVLYARITCVLVWLFALLLSVPTALTRDLMQITNYNITTCGVLHPEGSRHLLLTISLMKSILGFLFPFFIIITCYCLIGGALVRARSIQKTTRSRDDEVLRILASAVLVFFLCWVPHQVLHFMDLLAQLKVVTNCVMVDFIDTAMPFTICIAFLNSCVNPILYSFVGQNFRKNLFRLLHCSPSGPEGTHPYISTKMSTYSYRVSEVLHLTNKNKQAMVAMSNVKRGEKEVKCVLILEPQIDYVFNSRTMNI</sequence>
<dbReference type="PANTHER" id="PTHR10489">
    <property type="entry name" value="CELL ADHESION MOLECULE"/>
    <property type="match status" value="1"/>
</dbReference>
<dbReference type="STRING" id="8022.A0A060YTK2"/>
<dbReference type="GO" id="GO:0019722">
    <property type="term" value="P:calcium-mediated signaling"/>
    <property type="evidence" value="ECO:0007669"/>
    <property type="project" value="TreeGrafter"/>
</dbReference>
<feature type="transmembrane region" description="Helical" evidence="9">
    <location>
        <begin position="199"/>
        <end position="220"/>
    </location>
</feature>
<dbReference type="AlphaFoldDB" id="A0A060YTK2"/>
<dbReference type="GO" id="GO:0019957">
    <property type="term" value="F:C-C chemokine binding"/>
    <property type="evidence" value="ECO:0007669"/>
    <property type="project" value="TreeGrafter"/>
</dbReference>
<organism evidence="11 12">
    <name type="scientific">Oncorhynchus mykiss</name>
    <name type="common">Rainbow trout</name>
    <name type="synonym">Salmo gairdneri</name>
    <dbReference type="NCBI Taxonomy" id="8022"/>
    <lineage>
        <taxon>Eukaryota</taxon>
        <taxon>Metazoa</taxon>
        <taxon>Chordata</taxon>
        <taxon>Craniata</taxon>
        <taxon>Vertebrata</taxon>
        <taxon>Euteleostomi</taxon>
        <taxon>Actinopterygii</taxon>
        <taxon>Neopterygii</taxon>
        <taxon>Teleostei</taxon>
        <taxon>Protacanthopterygii</taxon>
        <taxon>Salmoniformes</taxon>
        <taxon>Salmonidae</taxon>
        <taxon>Salmoninae</taxon>
        <taxon>Oncorhynchus</taxon>
    </lineage>
</organism>
<evidence type="ECO:0000313" key="11">
    <source>
        <dbReference type="EMBL" id="CDQ95178.1"/>
    </source>
</evidence>
<evidence type="ECO:0000256" key="6">
    <source>
        <dbReference type="ARBA" id="ARBA00023136"/>
    </source>
</evidence>
<dbReference type="PROSITE" id="PS50262">
    <property type="entry name" value="G_PROTEIN_RECEP_F1_2"/>
    <property type="match status" value="2"/>
</dbReference>
<dbReference type="GO" id="GO:0016493">
    <property type="term" value="F:C-C chemokine receptor activity"/>
    <property type="evidence" value="ECO:0007669"/>
    <property type="project" value="TreeGrafter"/>
</dbReference>
<dbReference type="InterPro" id="IPR000355">
    <property type="entry name" value="Chemokine_rcpt"/>
</dbReference>
<dbReference type="InterPro" id="IPR000276">
    <property type="entry name" value="GPCR_Rhodpsn"/>
</dbReference>
<dbReference type="GO" id="GO:0006955">
    <property type="term" value="P:immune response"/>
    <property type="evidence" value="ECO:0007669"/>
    <property type="project" value="TreeGrafter"/>
</dbReference>
<dbReference type="Gene3D" id="1.20.1070.10">
    <property type="entry name" value="Rhodopsin 7-helix transmembrane proteins"/>
    <property type="match status" value="2"/>
</dbReference>
<keyword evidence="6 9" id="KW-0472">Membrane</keyword>
<evidence type="ECO:0000256" key="8">
    <source>
        <dbReference type="ARBA" id="ARBA00023224"/>
    </source>
</evidence>
<feature type="transmembrane region" description="Helical" evidence="9">
    <location>
        <begin position="23"/>
        <end position="51"/>
    </location>
</feature>
<evidence type="ECO:0000256" key="1">
    <source>
        <dbReference type="ARBA" id="ARBA00004651"/>
    </source>
</evidence>
<keyword evidence="2" id="KW-1003">Cell membrane</keyword>
<dbReference type="GO" id="GO:0030593">
    <property type="term" value="P:neutrophil chemotaxis"/>
    <property type="evidence" value="ECO:0007669"/>
    <property type="project" value="TreeGrafter"/>
</dbReference>
<keyword evidence="4 9" id="KW-1133">Transmembrane helix</keyword>
<proteinExistence type="predicted"/>
<dbReference type="PANTHER" id="PTHR10489:SF956">
    <property type="entry name" value="TYPE-1 ANGIOTENSIN II RECEPTOR A"/>
    <property type="match status" value="1"/>
</dbReference>
<feature type="transmembrane region" description="Helical" evidence="9">
    <location>
        <begin position="63"/>
        <end position="86"/>
    </location>
</feature>
<dbReference type="PRINTS" id="PR00657">
    <property type="entry name" value="CCCHEMOKINER"/>
</dbReference>
<dbReference type="PRINTS" id="PR00237">
    <property type="entry name" value="GPCRRHODOPSN"/>
</dbReference>
<reference evidence="11" key="1">
    <citation type="journal article" date="2014" name="Nat. Commun.">
        <title>The rainbow trout genome provides novel insights into evolution after whole-genome duplication in vertebrates.</title>
        <authorList>
            <person name="Berthelot C."/>
            <person name="Brunet F."/>
            <person name="Chalopin D."/>
            <person name="Juanchich A."/>
            <person name="Bernard M."/>
            <person name="Noel B."/>
            <person name="Bento P."/>
            <person name="Da Silva C."/>
            <person name="Labadie K."/>
            <person name="Alberti A."/>
            <person name="Aury J.M."/>
            <person name="Louis A."/>
            <person name="Dehais P."/>
            <person name="Bardou P."/>
            <person name="Montfort J."/>
            <person name="Klopp C."/>
            <person name="Cabau C."/>
            <person name="Gaspin C."/>
            <person name="Thorgaard G.H."/>
            <person name="Boussaha M."/>
            <person name="Quillet E."/>
            <person name="Guyomard R."/>
            <person name="Galiana D."/>
            <person name="Bobe J."/>
            <person name="Volff J.N."/>
            <person name="Genet C."/>
            <person name="Wincker P."/>
            <person name="Jaillon O."/>
            <person name="Roest Crollius H."/>
            <person name="Guiguen Y."/>
        </authorList>
    </citation>
    <scope>NUCLEOTIDE SEQUENCE [LARGE SCALE GENOMIC DNA]</scope>
</reference>
<protein>
    <recommendedName>
        <fullName evidence="10">G-protein coupled receptors family 1 profile domain-containing protein</fullName>
    </recommendedName>
</protein>
<feature type="domain" description="G-protein coupled receptors family 1 profile" evidence="10">
    <location>
        <begin position="73"/>
        <end position="260"/>
    </location>
</feature>
<evidence type="ECO:0000256" key="3">
    <source>
        <dbReference type="ARBA" id="ARBA00022692"/>
    </source>
</evidence>
<evidence type="ECO:0000256" key="4">
    <source>
        <dbReference type="ARBA" id="ARBA00022989"/>
    </source>
</evidence>
<dbReference type="GO" id="GO:0007204">
    <property type="term" value="P:positive regulation of cytosolic calcium ion concentration"/>
    <property type="evidence" value="ECO:0007669"/>
    <property type="project" value="TreeGrafter"/>
</dbReference>
<feature type="transmembrane region" description="Helical" evidence="9">
    <location>
        <begin position="240"/>
        <end position="263"/>
    </location>
</feature>
<keyword evidence="5" id="KW-0297">G-protein coupled receptor</keyword>
<dbReference type="GO" id="GO:0009897">
    <property type="term" value="C:external side of plasma membrane"/>
    <property type="evidence" value="ECO:0007669"/>
    <property type="project" value="TreeGrafter"/>
</dbReference>
<evidence type="ECO:0000313" key="12">
    <source>
        <dbReference type="Proteomes" id="UP000193380"/>
    </source>
</evidence>
<evidence type="ECO:0000256" key="9">
    <source>
        <dbReference type="SAM" id="Phobius"/>
    </source>
</evidence>
<feature type="domain" description="G-protein coupled receptors family 1 profile" evidence="10">
    <location>
        <begin position="42"/>
        <end position="72"/>
    </location>
</feature>
<dbReference type="Proteomes" id="UP000193380">
    <property type="component" value="Unassembled WGS sequence"/>
</dbReference>
<evidence type="ECO:0000256" key="5">
    <source>
        <dbReference type="ARBA" id="ARBA00023040"/>
    </source>
</evidence>
<feature type="transmembrane region" description="Helical" evidence="9">
    <location>
        <begin position="98"/>
        <end position="118"/>
    </location>
</feature>
<evidence type="ECO:0000256" key="7">
    <source>
        <dbReference type="ARBA" id="ARBA00023170"/>
    </source>
</evidence>
<feature type="transmembrane region" description="Helical" evidence="9">
    <location>
        <begin position="158"/>
        <end position="179"/>
    </location>
</feature>
<evidence type="ECO:0000259" key="10">
    <source>
        <dbReference type="PROSITE" id="PS50262"/>
    </source>
</evidence>
<dbReference type="PaxDb" id="8022-A0A060YTK2"/>
<dbReference type="Pfam" id="PF00001">
    <property type="entry name" value="7tm_1"/>
    <property type="match status" value="2"/>
</dbReference>
<dbReference type="SMART" id="SM01381">
    <property type="entry name" value="7TM_GPCR_Srsx"/>
    <property type="match status" value="1"/>
</dbReference>
<evidence type="ECO:0000256" key="2">
    <source>
        <dbReference type="ARBA" id="ARBA00022475"/>
    </source>
</evidence>
<reference evidence="11" key="2">
    <citation type="submission" date="2014-03" db="EMBL/GenBank/DDBJ databases">
        <authorList>
            <person name="Genoscope - CEA"/>
        </authorList>
    </citation>
    <scope>NUCLEOTIDE SEQUENCE</scope>
</reference>
<keyword evidence="8" id="KW-0807">Transducer</keyword>
<keyword evidence="3 9" id="KW-0812">Transmembrane</keyword>
<dbReference type="InterPro" id="IPR017452">
    <property type="entry name" value="GPCR_Rhodpsn_7TM"/>
</dbReference>
<keyword evidence="7" id="KW-0675">Receptor</keyword>
<name>A0A060YTK2_ONCMY</name>
<comment type="subcellular location">
    <subcellularLocation>
        <location evidence="1">Cell membrane</location>
        <topology evidence="1">Multi-pass membrane protein</topology>
    </subcellularLocation>
</comment>
<gene>
    <name evidence="11" type="ORF">GSONMT00035100001</name>
</gene>